<gene>
    <name evidence="1" type="ORF">GOODEAATRI_013166</name>
</gene>
<evidence type="ECO:0000313" key="1">
    <source>
        <dbReference type="EMBL" id="MEQ2178359.1"/>
    </source>
</evidence>
<comment type="caution">
    <text evidence="1">The sequence shown here is derived from an EMBL/GenBank/DDBJ whole genome shotgun (WGS) entry which is preliminary data.</text>
</comment>
<accession>A0ABV0P3R5</accession>
<proteinExistence type="predicted"/>
<dbReference type="EMBL" id="JAHRIO010060844">
    <property type="protein sequence ID" value="MEQ2178359.1"/>
    <property type="molecule type" value="Genomic_DNA"/>
</dbReference>
<name>A0ABV0P3R5_9TELE</name>
<dbReference type="Proteomes" id="UP001476798">
    <property type="component" value="Unassembled WGS sequence"/>
</dbReference>
<organism evidence="1 2">
    <name type="scientific">Goodea atripinnis</name>
    <dbReference type="NCBI Taxonomy" id="208336"/>
    <lineage>
        <taxon>Eukaryota</taxon>
        <taxon>Metazoa</taxon>
        <taxon>Chordata</taxon>
        <taxon>Craniata</taxon>
        <taxon>Vertebrata</taxon>
        <taxon>Euteleostomi</taxon>
        <taxon>Actinopterygii</taxon>
        <taxon>Neopterygii</taxon>
        <taxon>Teleostei</taxon>
        <taxon>Neoteleostei</taxon>
        <taxon>Acanthomorphata</taxon>
        <taxon>Ovalentaria</taxon>
        <taxon>Atherinomorphae</taxon>
        <taxon>Cyprinodontiformes</taxon>
        <taxon>Goodeidae</taxon>
        <taxon>Goodea</taxon>
    </lineage>
</organism>
<keyword evidence="2" id="KW-1185">Reference proteome</keyword>
<sequence length="114" mass="12758">MQTIRLREFHISDVTVNSAEARKSYTSLPPEVALRPRVDVPDQDFLEKEGVIGTQSAGGIVISFFYRCFLILFHCTHWSSKNGNTSVPSKTTVIPLNRRVYSNTVAQISTDALN</sequence>
<evidence type="ECO:0000313" key="2">
    <source>
        <dbReference type="Proteomes" id="UP001476798"/>
    </source>
</evidence>
<reference evidence="1 2" key="1">
    <citation type="submission" date="2021-06" db="EMBL/GenBank/DDBJ databases">
        <authorList>
            <person name="Palmer J.M."/>
        </authorList>
    </citation>
    <scope>NUCLEOTIDE SEQUENCE [LARGE SCALE GENOMIC DNA]</scope>
    <source>
        <strain evidence="1 2">GA_2019</strain>
        <tissue evidence="1">Muscle</tissue>
    </source>
</reference>
<protein>
    <submittedName>
        <fullName evidence="1">Uncharacterized protein</fullName>
    </submittedName>
</protein>